<dbReference type="RefSeq" id="XP_041290345.1">
    <property type="nucleotide sequence ID" value="XM_041444176.1"/>
</dbReference>
<proteinExistence type="predicted"/>
<dbReference type="Pfam" id="PF05978">
    <property type="entry name" value="UNC-93"/>
    <property type="match status" value="1"/>
</dbReference>
<evidence type="ECO:0000313" key="7">
    <source>
        <dbReference type="Proteomes" id="UP000823399"/>
    </source>
</evidence>
<dbReference type="SUPFAM" id="SSF103473">
    <property type="entry name" value="MFS general substrate transporter"/>
    <property type="match status" value="1"/>
</dbReference>
<evidence type="ECO:0000256" key="5">
    <source>
        <dbReference type="SAM" id="Phobius"/>
    </source>
</evidence>
<dbReference type="PANTHER" id="PTHR23294:SF59">
    <property type="entry name" value="UNC93-LIKE PROTEIN C922.05C"/>
    <property type="match status" value="1"/>
</dbReference>
<organism evidence="6 7">
    <name type="scientific">Suillus discolor</name>
    <dbReference type="NCBI Taxonomy" id="1912936"/>
    <lineage>
        <taxon>Eukaryota</taxon>
        <taxon>Fungi</taxon>
        <taxon>Dikarya</taxon>
        <taxon>Basidiomycota</taxon>
        <taxon>Agaricomycotina</taxon>
        <taxon>Agaricomycetes</taxon>
        <taxon>Agaricomycetidae</taxon>
        <taxon>Boletales</taxon>
        <taxon>Suillineae</taxon>
        <taxon>Suillaceae</taxon>
        <taxon>Suillus</taxon>
    </lineage>
</organism>
<feature type="transmembrane region" description="Helical" evidence="5">
    <location>
        <begin position="70"/>
        <end position="89"/>
    </location>
</feature>
<name>A0A9P7F1N9_9AGAM</name>
<evidence type="ECO:0000256" key="1">
    <source>
        <dbReference type="ARBA" id="ARBA00004141"/>
    </source>
</evidence>
<evidence type="ECO:0000256" key="3">
    <source>
        <dbReference type="ARBA" id="ARBA00022989"/>
    </source>
</evidence>
<dbReference type="GO" id="GO:0016020">
    <property type="term" value="C:membrane"/>
    <property type="evidence" value="ECO:0007669"/>
    <property type="project" value="UniProtKB-SubCell"/>
</dbReference>
<dbReference type="OrthoDB" id="196103at2759"/>
<keyword evidence="4 5" id="KW-0472">Membrane</keyword>
<dbReference type="InterPro" id="IPR010291">
    <property type="entry name" value="Ion_channel_UNC-93"/>
</dbReference>
<feature type="transmembrane region" description="Helical" evidence="5">
    <location>
        <begin position="153"/>
        <end position="175"/>
    </location>
</feature>
<evidence type="ECO:0000256" key="4">
    <source>
        <dbReference type="ARBA" id="ARBA00023136"/>
    </source>
</evidence>
<accession>A0A9P7F1N9</accession>
<dbReference type="Gene3D" id="1.20.1250.20">
    <property type="entry name" value="MFS general substrate transporter like domains"/>
    <property type="match status" value="1"/>
</dbReference>
<dbReference type="InterPro" id="IPR036259">
    <property type="entry name" value="MFS_trans_sf"/>
</dbReference>
<evidence type="ECO:0000313" key="6">
    <source>
        <dbReference type="EMBL" id="KAG2102878.1"/>
    </source>
</evidence>
<keyword evidence="2 5" id="KW-0812">Transmembrane</keyword>
<keyword evidence="7" id="KW-1185">Reference proteome</keyword>
<feature type="transmembrane region" description="Helical" evidence="5">
    <location>
        <begin position="282"/>
        <end position="299"/>
    </location>
</feature>
<feature type="transmembrane region" description="Helical" evidence="5">
    <location>
        <begin position="420"/>
        <end position="441"/>
    </location>
</feature>
<feature type="transmembrane region" description="Helical" evidence="5">
    <location>
        <begin position="37"/>
        <end position="58"/>
    </location>
</feature>
<dbReference type="PANTHER" id="PTHR23294">
    <property type="entry name" value="ET TRANSLATION PRODUCT-RELATED"/>
    <property type="match status" value="1"/>
</dbReference>
<feature type="transmembrane region" description="Helical" evidence="5">
    <location>
        <begin position="234"/>
        <end position="262"/>
    </location>
</feature>
<dbReference type="GeneID" id="64706435"/>
<feature type="transmembrane region" description="Helical" evidence="5">
    <location>
        <begin position="187"/>
        <end position="207"/>
    </location>
</feature>
<gene>
    <name evidence="6" type="ORF">F5147DRAFT_838712</name>
</gene>
<dbReference type="InterPro" id="IPR051617">
    <property type="entry name" value="UNC-93-like_regulator"/>
</dbReference>
<feature type="transmembrane region" description="Helical" evidence="5">
    <location>
        <begin position="311"/>
        <end position="330"/>
    </location>
</feature>
<dbReference type="EMBL" id="JABBWM010000046">
    <property type="protein sequence ID" value="KAG2102878.1"/>
    <property type="molecule type" value="Genomic_DNA"/>
</dbReference>
<keyword evidence="3 5" id="KW-1133">Transmembrane helix</keyword>
<evidence type="ECO:0000256" key="2">
    <source>
        <dbReference type="ARBA" id="ARBA00022692"/>
    </source>
</evidence>
<feature type="transmembrane region" description="Helical" evidence="5">
    <location>
        <begin position="126"/>
        <end position="146"/>
    </location>
</feature>
<sequence>MSSSVDEKGGGSDNPHNDSISVYERPKGWRGVYYHPITQIVMVAFVCFLCPGMFNALTGLGGGGQVNPTISANSTCAVYATYAFFAFFSGTVNNKIGAKRTLLFGTLGAINIHPGAGWFVVTSGALLGVTAAFLWTAQGSIMLSYCTEAQKGIFISIFWAIFNMGAVVGATVSFGQNINSTTNSVSNGTYVGILVLTILGVTIPLLMADPDKMIRTDGTKVAIPRHPSWKSEFYGLWVAIITDPMILLLFPMFFASNYFYTWQFNDYNSALFNIRARSLNNFMYWFSQIIGSGIIGVILDSKRFRRRVRAFTGWGILLAMTFAVHIWAYYYQRTYTRASVPPDSQKMDIYDPRYPAHVWLMIFYGLLDAMWQTTSFWLIGAMSNDTNKLAIYSGFYHSIQSAGAAVVWRMDAIGVPYMNIFLSTWCLVVAGLVFCFPMIYLRIRDTTMLEDEGLTSFLNCEHLAPLVPKVKVVYSRSGKGARELAAQATVILDTTPDVYFGGSIHL</sequence>
<comment type="caution">
    <text evidence="6">The sequence shown here is derived from an EMBL/GenBank/DDBJ whole genome shotgun (WGS) entry which is preliminary data.</text>
</comment>
<dbReference type="AlphaFoldDB" id="A0A9P7F1N9"/>
<protein>
    <submittedName>
        <fullName evidence="6">Major facilitator superfamily domain-containing protein</fullName>
    </submittedName>
</protein>
<comment type="subcellular location">
    <subcellularLocation>
        <location evidence="1">Membrane</location>
        <topology evidence="1">Multi-pass membrane protein</topology>
    </subcellularLocation>
</comment>
<feature type="transmembrane region" description="Helical" evidence="5">
    <location>
        <begin position="356"/>
        <end position="377"/>
    </location>
</feature>
<dbReference type="Proteomes" id="UP000823399">
    <property type="component" value="Unassembled WGS sequence"/>
</dbReference>
<reference evidence="6" key="1">
    <citation type="journal article" date="2020" name="New Phytol.">
        <title>Comparative genomics reveals dynamic genome evolution in host specialist ectomycorrhizal fungi.</title>
        <authorList>
            <person name="Lofgren L.A."/>
            <person name="Nguyen N.H."/>
            <person name="Vilgalys R."/>
            <person name="Ruytinx J."/>
            <person name="Liao H.L."/>
            <person name="Branco S."/>
            <person name="Kuo A."/>
            <person name="LaButti K."/>
            <person name="Lipzen A."/>
            <person name="Andreopoulos W."/>
            <person name="Pangilinan J."/>
            <person name="Riley R."/>
            <person name="Hundley H."/>
            <person name="Na H."/>
            <person name="Barry K."/>
            <person name="Grigoriev I.V."/>
            <person name="Stajich J.E."/>
            <person name="Kennedy P.G."/>
        </authorList>
    </citation>
    <scope>NUCLEOTIDE SEQUENCE</scope>
    <source>
        <strain evidence="6">FC423</strain>
    </source>
</reference>